<comment type="similarity">
    <text evidence="2">Belongs to the ABC transporter superfamily.</text>
</comment>
<dbReference type="SUPFAM" id="SSF90123">
    <property type="entry name" value="ABC transporter transmembrane region"/>
    <property type="match status" value="1"/>
</dbReference>
<feature type="domain" description="ABC transporter" evidence="10">
    <location>
        <begin position="366"/>
        <end position="572"/>
    </location>
</feature>
<dbReference type="InterPro" id="IPR003593">
    <property type="entry name" value="AAA+_ATPase"/>
</dbReference>
<keyword evidence="7 9" id="KW-1133">Transmembrane helix</keyword>
<proteinExistence type="inferred from homology"/>
<evidence type="ECO:0000256" key="8">
    <source>
        <dbReference type="ARBA" id="ARBA00023136"/>
    </source>
</evidence>
<evidence type="ECO:0000256" key="3">
    <source>
        <dbReference type="ARBA" id="ARBA00022448"/>
    </source>
</evidence>
<dbReference type="GO" id="GO:0005524">
    <property type="term" value="F:ATP binding"/>
    <property type="evidence" value="ECO:0007669"/>
    <property type="project" value="UniProtKB-KW"/>
</dbReference>
<dbReference type="SMART" id="SM00382">
    <property type="entry name" value="AAA"/>
    <property type="match status" value="1"/>
</dbReference>
<dbReference type="Pfam" id="PF06472">
    <property type="entry name" value="ABC_membrane_2"/>
    <property type="match status" value="1"/>
</dbReference>
<dbReference type="EMBL" id="WIXI01000042">
    <property type="protein sequence ID" value="MQY46703.1"/>
    <property type="molecule type" value="Genomic_DNA"/>
</dbReference>
<dbReference type="Gene3D" id="1.20.1560.10">
    <property type="entry name" value="ABC transporter type 1, transmembrane domain"/>
    <property type="match status" value="1"/>
</dbReference>
<dbReference type="InterPro" id="IPR017871">
    <property type="entry name" value="ABC_transporter-like_CS"/>
</dbReference>
<dbReference type="GO" id="GO:0016887">
    <property type="term" value="F:ATP hydrolysis activity"/>
    <property type="evidence" value="ECO:0007669"/>
    <property type="project" value="InterPro"/>
</dbReference>
<feature type="transmembrane region" description="Helical" evidence="9">
    <location>
        <begin position="186"/>
        <end position="206"/>
    </location>
</feature>
<evidence type="ECO:0000256" key="4">
    <source>
        <dbReference type="ARBA" id="ARBA00022692"/>
    </source>
</evidence>
<keyword evidence="3" id="KW-0813">Transport</keyword>
<dbReference type="InterPro" id="IPR003439">
    <property type="entry name" value="ABC_transporter-like_ATP-bd"/>
</dbReference>
<keyword evidence="5" id="KW-0547">Nucleotide-binding</keyword>
<feature type="domain" description="ABC transmembrane type-1" evidence="11">
    <location>
        <begin position="29"/>
        <end position="330"/>
    </location>
</feature>
<keyword evidence="13" id="KW-1185">Reference proteome</keyword>
<keyword evidence="8 9" id="KW-0472">Membrane</keyword>
<comment type="subcellular location">
    <subcellularLocation>
        <location evidence="1">Cell membrane</location>
        <topology evidence="1">Multi-pass membrane protein</topology>
    </subcellularLocation>
</comment>
<dbReference type="RefSeq" id="WP_153354196.1">
    <property type="nucleotide sequence ID" value="NZ_JAYKOO010000010.1"/>
</dbReference>
<evidence type="ECO:0000256" key="6">
    <source>
        <dbReference type="ARBA" id="ARBA00022840"/>
    </source>
</evidence>
<evidence type="ECO:0000259" key="10">
    <source>
        <dbReference type="PROSITE" id="PS50893"/>
    </source>
</evidence>
<evidence type="ECO:0000256" key="7">
    <source>
        <dbReference type="ARBA" id="ARBA00022989"/>
    </source>
</evidence>
<dbReference type="Proteomes" id="UP000435138">
    <property type="component" value="Unassembled WGS sequence"/>
</dbReference>
<dbReference type="Gene3D" id="3.40.50.300">
    <property type="entry name" value="P-loop containing nucleotide triphosphate hydrolases"/>
    <property type="match status" value="1"/>
</dbReference>
<dbReference type="InterPro" id="IPR011527">
    <property type="entry name" value="ABC1_TM_dom"/>
</dbReference>
<evidence type="ECO:0000256" key="1">
    <source>
        <dbReference type="ARBA" id="ARBA00004651"/>
    </source>
</evidence>
<dbReference type="InterPro" id="IPR036640">
    <property type="entry name" value="ABC1_TM_sf"/>
</dbReference>
<name>A0A6A8A6E9_9HYPH</name>
<evidence type="ECO:0000256" key="5">
    <source>
        <dbReference type="ARBA" id="ARBA00022741"/>
    </source>
</evidence>
<gene>
    <name evidence="12" type="ORF">GAO09_11730</name>
</gene>
<dbReference type="PANTHER" id="PTHR11384:SF59">
    <property type="entry name" value="LYSOSOMAL COBALAMIN TRANSPORTER ABCD4"/>
    <property type="match status" value="1"/>
</dbReference>
<dbReference type="Pfam" id="PF00005">
    <property type="entry name" value="ABC_tran"/>
    <property type="match status" value="1"/>
</dbReference>
<evidence type="ECO:0000259" key="11">
    <source>
        <dbReference type="PROSITE" id="PS50929"/>
    </source>
</evidence>
<keyword evidence="6 12" id="KW-0067">ATP-binding</keyword>
<dbReference type="SUPFAM" id="SSF52540">
    <property type="entry name" value="P-loop containing nucleoside triphosphate hydrolases"/>
    <property type="match status" value="1"/>
</dbReference>
<dbReference type="GO" id="GO:0140359">
    <property type="term" value="F:ABC-type transporter activity"/>
    <property type="evidence" value="ECO:0007669"/>
    <property type="project" value="InterPro"/>
</dbReference>
<protein>
    <submittedName>
        <fullName evidence="12">ATP-binding cassette domain-containing protein</fullName>
    </submittedName>
</protein>
<dbReference type="PANTHER" id="PTHR11384">
    <property type="entry name" value="ATP-BINDING CASSETTE, SUB-FAMILY D MEMBER"/>
    <property type="match status" value="1"/>
</dbReference>
<evidence type="ECO:0000313" key="13">
    <source>
        <dbReference type="Proteomes" id="UP000435138"/>
    </source>
</evidence>
<dbReference type="PROSITE" id="PS50893">
    <property type="entry name" value="ABC_TRANSPORTER_2"/>
    <property type="match status" value="1"/>
</dbReference>
<accession>A0A6A8A6E9</accession>
<dbReference type="GO" id="GO:0005886">
    <property type="term" value="C:plasma membrane"/>
    <property type="evidence" value="ECO:0007669"/>
    <property type="project" value="UniProtKB-SubCell"/>
</dbReference>
<comment type="caution">
    <text evidence="12">The sequence shown here is derived from an EMBL/GenBank/DDBJ whole genome shotgun (WGS) entry which is preliminary data.</text>
</comment>
<keyword evidence="4 9" id="KW-0812">Transmembrane</keyword>
<dbReference type="InterPro" id="IPR027417">
    <property type="entry name" value="P-loop_NTPase"/>
</dbReference>
<dbReference type="PROSITE" id="PS00211">
    <property type="entry name" value="ABC_TRANSPORTER_1"/>
    <property type="match status" value="1"/>
</dbReference>
<evidence type="ECO:0000313" key="12">
    <source>
        <dbReference type="EMBL" id="MQY46703.1"/>
    </source>
</evidence>
<dbReference type="InterPro" id="IPR050835">
    <property type="entry name" value="ABC_transporter_sub-D"/>
</dbReference>
<dbReference type="PROSITE" id="PS50929">
    <property type="entry name" value="ABC_TM1F"/>
    <property type="match status" value="1"/>
</dbReference>
<evidence type="ECO:0000256" key="2">
    <source>
        <dbReference type="ARBA" id="ARBA00005417"/>
    </source>
</evidence>
<dbReference type="AlphaFoldDB" id="A0A6A8A6E9"/>
<reference evidence="12 13" key="1">
    <citation type="submission" date="2019-11" db="EMBL/GenBank/DDBJ databases">
        <title>Genome analysis of Rhizobacterium cereale a novel genus and species isolated from maize roots in North Spain.</title>
        <authorList>
            <person name="Menendez E."/>
            <person name="Flores-Felix J.D."/>
            <person name="Ramirez-Bahena M.-H."/>
            <person name="Igual J.M."/>
            <person name="Garcia-Fraile P."/>
            <person name="Peix A."/>
            <person name="Velazquez E."/>
        </authorList>
    </citation>
    <scope>NUCLEOTIDE SEQUENCE [LARGE SCALE GENOMIC DNA]</scope>
    <source>
        <strain evidence="12 13">RZME27</strain>
    </source>
</reference>
<organism evidence="12 13">
    <name type="scientific">Endobacterium cereale</name>
    <dbReference type="NCBI Taxonomy" id="2663029"/>
    <lineage>
        <taxon>Bacteria</taxon>
        <taxon>Pseudomonadati</taxon>
        <taxon>Pseudomonadota</taxon>
        <taxon>Alphaproteobacteria</taxon>
        <taxon>Hyphomicrobiales</taxon>
        <taxon>Rhizobiaceae</taxon>
        <taxon>Endobacterium</taxon>
    </lineage>
</organism>
<sequence length="572" mass="63149">MVKILAQFVRLLRPCVKAPGGKATLTLVALAIALNLGSVYASLRLTKWTGEFYSAVEKVNAPEVVRQIGIFAIIVALNSCRGLAHEYLRKVIEIRWRRSLTQHAIEIWTRNKAYWHLANSGSERVDNPDQRIADDCRLFTKGLLGEALDLIGEVVGLFSYVALLWSLASFPLSLAFAGLDMEIPRYMVWAAFIYVAISSAITHILGKPLQGLMSGQQKREASFRFSMARWRTSFDEVALAGGEAAERRIFEQRFEAVVGNWRKLIRRELILGCFTYPFRHSVLRIPLFVALPGYLAGHVAFGGLMQLSMAFSNVVTTLSWFIFSYRDLADLVATSARLDTFLRAAERAGAHAADGAIAIRPQGRRMALHRLRVRTPHGRELLALDRLDIEPGETVWLQAPSGTGKTTLAKTLAGLWPHADGEVFWPREQTMFLSQKAYCPIGTLADAVAYPHLAADIAVDDLRAAIDDVGLAGLPVDHPLASDDGSTILSGGEMQRLVLARVLLHRPETVILDEATSALDPQAETMLLATLRRQLPTSTFVIIAHRRPTGQERLRTVTIMPTAPSACTPTLA</sequence>
<evidence type="ECO:0000256" key="9">
    <source>
        <dbReference type="SAM" id="Phobius"/>
    </source>
</evidence>